<dbReference type="Proteomes" id="UP000515264">
    <property type="component" value="Chromosome 1"/>
</dbReference>
<proteinExistence type="predicted"/>
<dbReference type="EMBL" id="CP046268">
    <property type="protein sequence ID" value="QMV13435.1"/>
    <property type="molecule type" value="Genomic_DNA"/>
</dbReference>
<reference evidence="2 3" key="1">
    <citation type="submission" date="2016-12" db="EMBL/GenBank/DDBJ databases">
        <authorList>
            <person name="Song W.-J."/>
            <person name="Kurnit D.M."/>
        </authorList>
    </citation>
    <scope>NUCLEOTIDE SEQUENCE [LARGE SCALE GENOMIC DNA]</scope>
    <source>
        <strain evidence="2 3">CECT 9026</strain>
    </source>
</reference>
<evidence type="ECO:0000313" key="3">
    <source>
        <dbReference type="Proteomes" id="UP000184774"/>
    </source>
</evidence>
<dbReference type="Proteomes" id="UP000184774">
    <property type="component" value="Unassembled WGS sequence"/>
</dbReference>
<sequence>MRHSFYLSLAAWLIRADLRREERVWRRKVSRSAYDIPWNNPYLLRDIGLEADGRAIGRSINEDQHVTRRMHLLRQFISLRIPT</sequence>
<keyword evidence="4" id="KW-1185">Reference proteome</keyword>
<dbReference type="EMBL" id="FSSB01000011">
    <property type="protein sequence ID" value="SIO94313.1"/>
    <property type="molecule type" value="Genomic_DNA"/>
</dbReference>
<evidence type="ECO:0000313" key="2">
    <source>
        <dbReference type="EMBL" id="SIO94313.1"/>
    </source>
</evidence>
<evidence type="ECO:0000313" key="1">
    <source>
        <dbReference type="EMBL" id="QMV13435.1"/>
    </source>
</evidence>
<reference evidence="1 4" key="3">
    <citation type="journal article" date="2020" name="J. Nat. Prod.">
        <title>Genomics-Metabolomics Profiling Disclosed Marine Vibrio spartinae 3.6 as a Producer of a New Branched Side Chain Prodigiosin.</title>
        <authorList>
            <person name="Vitale G.A."/>
            <person name="Sciarretta M."/>
            <person name="Palma Esposito F."/>
            <person name="January G.G."/>
            <person name="Giaccio M."/>
            <person name="Bunk B."/>
            <person name="Sproer C."/>
            <person name="Bajerski F."/>
            <person name="Power D."/>
            <person name="Festa C."/>
            <person name="Monti M.C."/>
            <person name="D'Auria M.V."/>
            <person name="de Pascale D."/>
        </authorList>
    </citation>
    <scope>NUCLEOTIDE SEQUENCE [LARGE SCALE GENOMIC DNA]</scope>
    <source>
        <strain evidence="1 4">3.6</strain>
    </source>
</reference>
<evidence type="ECO:0008006" key="5">
    <source>
        <dbReference type="Google" id="ProtNLM"/>
    </source>
</evidence>
<name>A0A1N6M4D3_9VIBR</name>
<accession>A0A1N6M4D3</accession>
<protein>
    <recommendedName>
        <fullName evidence="5">DUF1127 domain-containing protein</fullName>
    </recommendedName>
</protein>
<organism evidence="2 3">
    <name type="scientific">Vibrio spartinae</name>
    <dbReference type="NCBI Taxonomy" id="1918945"/>
    <lineage>
        <taxon>Bacteria</taxon>
        <taxon>Pseudomonadati</taxon>
        <taxon>Pseudomonadota</taxon>
        <taxon>Gammaproteobacteria</taxon>
        <taxon>Vibrionales</taxon>
        <taxon>Vibrionaceae</taxon>
        <taxon>Vibrio</taxon>
    </lineage>
</organism>
<dbReference type="OrthoDB" id="5828826at2"/>
<reference evidence="1" key="2">
    <citation type="submission" date="2019-11" db="EMBL/GenBank/DDBJ databases">
        <authorList>
            <person name="January G."/>
            <person name="Bunk B."/>
        </authorList>
    </citation>
    <scope>NUCLEOTIDE SEQUENCE</scope>
    <source>
        <strain evidence="1">3.6</strain>
    </source>
</reference>
<gene>
    <name evidence="2" type="ORF">VSP9026_02004</name>
    <name evidence="1" type="ORF">Vspart_00664</name>
</gene>
<dbReference type="RefSeq" id="WP_074372852.1">
    <property type="nucleotide sequence ID" value="NZ_AP024907.1"/>
</dbReference>
<dbReference type="AlphaFoldDB" id="A0A1N6M4D3"/>
<evidence type="ECO:0000313" key="4">
    <source>
        <dbReference type="Proteomes" id="UP000515264"/>
    </source>
</evidence>